<evidence type="ECO:0000313" key="2">
    <source>
        <dbReference type="EMBL" id="CCA76340.1"/>
    </source>
</evidence>
<accession>G4TYE7</accession>
<feature type="compositionally biased region" description="Gly residues" evidence="1">
    <location>
        <begin position="18"/>
        <end position="29"/>
    </location>
</feature>
<dbReference type="Proteomes" id="UP000007148">
    <property type="component" value="Unassembled WGS sequence"/>
</dbReference>
<organism evidence="2 3">
    <name type="scientific">Serendipita indica (strain DSM 11827)</name>
    <name type="common">Root endophyte fungus</name>
    <name type="synonym">Piriformospora indica</name>
    <dbReference type="NCBI Taxonomy" id="1109443"/>
    <lineage>
        <taxon>Eukaryota</taxon>
        <taxon>Fungi</taxon>
        <taxon>Dikarya</taxon>
        <taxon>Basidiomycota</taxon>
        <taxon>Agaricomycotina</taxon>
        <taxon>Agaricomycetes</taxon>
        <taxon>Sebacinales</taxon>
        <taxon>Serendipitaceae</taxon>
        <taxon>Serendipita</taxon>
    </lineage>
</organism>
<feature type="region of interest" description="Disordered" evidence="1">
    <location>
        <begin position="1"/>
        <end position="43"/>
    </location>
</feature>
<proteinExistence type="predicted"/>
<name>G4TYE7_SERID</name>
<gene>
    <name evidence="2" type="ORF">PIIN_10335</name>
</gene>
<feature type="compositionally biased region" description="Polar residues" evidence="1">
    <location>
        <begin position="31"/>
        <end position="42"/>
    </location>
</feature>
<comment type="caution">
    <text evidence="2">The sequence shown here is derived from an EMBL/GenBank/DDBJ whole genome shotgun (WGS) entry which is preliminary data.</text>
</comment>
<feature type="compositionally biased region" description="Polar residues" evidence="1">
    <location>
        <begin position="1"/>
        <end position="17"/>
    </location>
</feature>
<dbReference type="InParanoid" id="G4TYE7"/>
<dbReference type="HOGENOM" id="CLU_2723114_0_0_1"/>
<sequence>MSNMNGVHNLDTSASTTEGGGDRSLGVGGHNHQNATAASDDNGSLYFVRPNWDSSDGCFTGFDCDLDPLRSH</sequence>
<protein>
    <submittedName>
        <fullName evidence="2">Uncharacterized protein</fullName>
    </submittedName>
</protein>
<dbReference type="AlphaFoldDB" id="G4TYE7"/>
<evidence type="ECO:0000313" key="3">
    <source>
        <dbReference type="Proteomes" id="UP000007148"/>
    </source>
</evidence>
<reference evidence="2 3" key="1">
    <citation type="journal article" date="2011" name="PLoS Pathog.">
        <title>Endophytic Life Strategies Decoded by Genome and Transcriptome Analyses of the Mutualistic Root Symbiont Piriformospora indica.</title>
        <authorList>
            <person name="Zuccaro A."/>
            <person name="Lahrmann U."/>
            <person name="Guldener U."/>
            <person name="Langen G."/>
            <person name="Pfiffi S."/>
            <person name="Biedenkopf D."/>
            <person name="Wong P."/>
            <person name="Samans B."/>
            <person name="Grimm C."/>
            <person name="Basiewicz M."/>
            <person name="Murat C."/>
            <person name="Martin F."/>
            <person name="Kogel K.H."/>
        </authorList>
    </citation>
    <scope>NUCLEOTIDE SEQUENCE [LARGE SCALE GENOMIC DNA]</scope>
    <source>
        <strain evidence="2 3">DSM 11827</strain>
    </source>
</reference>
<dbReference type="EMBL" id="CAFZ01000706">
    <property type="protein sequence ID" value="CCA76340.1"/>
    <property type="molecule type" value="Genomic_DNA"/>
</dbReference>
<evidence type="ECO:0000256" key="1">
    <source>
        <dbReference type="SAM" id="MobiDB-lite"/>
    </source>
</evidence>
<keyword evidence="3" id="KW-1185">Reference proteome</keyword>